<gene>
    <name evidence="1" type="ORF">BDV27DRAFT_139673</name>
</gene>
<accession>A0A5N6ZIF0</accession>
<keyword evidence="2" id="KW-1185">Reference proteome</keyword>
<protein>
    <submittedName>
        <fullName evidence="1">Uncharacterized protein</fullName>
    </submittedName>
</protein>
<dbReference type="AlphaFoldDB" id="A0A5N6ZIF0"/>
<sequence>MSRKKRHCSPSQGVSDKTTLRLSCCDTPLESFFIPPSPLLSSIFSLLLFLPSVLSFFSHTSHSFVLDTTSHSSHSLIYSFTAFQLSHTTSRSSPFFFRVDI</sequence>
<dbReference type="RefSeq" id="XP_031920346.1">
    <property type="nucleotide sequence ID" value="XM_032069495.1"/>
</dbReference>
<evidence type="ECO:0000313" key="1">
    <source>
        <dbReference type="EMBL" id="KAE8357265.1"/>
    </source>
</evidence>
<evidence type="ECO:0000313" key="2">
    <source>
        <dbReference type="Proteomes" id="UP000326268"/>
    </source>
</evidence>
<dbReference type="GeneID" id="43653941"/>
<proteinExistence type="predicted"/>
<organism evidence="1 2">
    <name type="scientific">Aspergillus caelatus</name>
    <dbReference type="NCBI Taxonomy" id="61420"/>
    <lineage>
        <taxon>Eukaryota</taxon>
        <taxon>Fungi</taxon>
        <taxon>Dikarya</taxon>
        <taxon>Ascomycota</taxon>
        <taxon>Pezizomycotina</taxon>
        <taxon>Eurotiomycetes</taxon>
        <taxon>Eurotiomycetidae</taxon>
        <taxon>Eurotiales</taxon>
        <taxon>Aspergillaceae</taxon>
        <taxon>Aspergillus</taxon>
        <taxon>Aspergillus subgen. Circumdati</taxon>
    </lineage>
</organism>
<dbReference type="EMBL" id="ML738067">
    <property type="protein sequence ID" value="KAE8357265.1"/>
    <property type="molecule type" value="Genomic_DNA"/>
</dbReference>
<name>A0A5N6ZIF0_9EURO</name>
<reference evidence="1 2" key="1">
    <citation type="submission" date="2019-04" db="EMBL/GenBank/DDBJ databases">
        <title>Friends and foes A comparative genomics studyof 23 Aspergillus species from section Flavi.</title>
        <authorList>
            <consortium name="DOE Joint Genome Institute"/>
            <person name="Kjaerbolling I."/>
            <person name="Vesth T."/>
            <person name="Frisvad J.C."/>
            <person name="Nybo J.L."/>
            <person name="Theobald S."/>
            <person name="Kildgaard S."/>
            <person name="Isbrandt T."/>
            <person name="Kuo A."/>
            <person name="Sato A."/>
            <person name="Lyhne E.K."/>
            <person name="Kogle M.E."/>
            <person name="Wiebenga A."/>
            <person name="Kun R.S."/>
            <person name="Lubbers R.J."/>
            <person name="Makela M.R."/>
            <person name="Barry K."/>
            <person name="Chovatia M."/>
            <person name="Clum A."/>
            <person name="Daum C."/>
            <person name="Haridas S."/>
            <person name="He G."/>
            <person name="LaButti K."/>
            <person name="Lipzen A."/>
            <person name="Mondo S."/>
            <person name="Riley R."/>
            <person name="Salamov A."/>
            <person name="Simmons B.A."/>
            <person name="Magnuson J.K."/>
            <person name="Henrissat B."/>
            <person name="Mortensen U.H."/>
            <person name="Larsen T.O."/>
            <person name="Devries R.P."/>
            <person name="Grigoriev I.V."/>
            <person name="Machida M."/>
            <person name="Baker S.E."/>
            <person name="Andersen M.R."/>
        </authorList>
    </citation>
    <scope>NUCLEOTIDE SEQUENCE [LARGE SCALE GENOMIC DNA]</scope>
    <source>
        <strain evidence="1 2">CBS 763.97</strain>
    </source>
</reference>
<dbReference type="Proteomes" id="UP000326268">
    <property type="component" value="Unassembled WGS sequence"/>
</dbReference>